<dbReference type="Proteomes" id="UP001140560">
    <property type="component" value="Unassembled WGS sequence"/>
</dbReference>
<keyword evidence="1" id="KW-0175">Coiled coil</keyword>
<sequence>MARRPIGVRGLPFKQREALSKGYPVHFRKADGTFFEVTMPLPLFKATTSDKDLLVTTRNGVHQVTVPDHTNPAALKFFITHMNNLAAEQYVGEVPFTKHMALNLHLCSVAEDLGMAKYTQYIFNGYYHRLKTEVPSRDDVESIGQVDTPLGNRLFNTVGHRLAVLAWDGEHPNHAAFEEYLTKNTRLATIVHDLFAKREGAIERQARLEERQARFEQRRLEQEEADQLAAEREARMMAVEKERLAKDKKKWNAQKQKDADIRARVVEKKRAGEKLTREEAAMHYAMYGKHVPV</sequence>
<evidence type="ECO:0000256" key="1">
    <source>
        <dbReference type="SAM" id="Coils"/>
    </source>
</evidence>
<name>A0A9W8XX68_9PLEO</name>
<organism evidence="2 3">
    <name type="scientific">Neocucurbitaria cava</name>
    <dbReference type="NCBI Taxonomy" id="798079"/>
    <lineage>
        <taxon>Eukaryota</taxon>
        <taxon>Fungi</taxon>
        <taxon>Dikarya</taxon>
        <taxon>Ascomycota</taxon>
        <taxon>Pezizomycotina</taxon>
        <taxon>Dothideomycetes</taxon>
        <taxon>Pleosporomycetidae</taxon>
        <taxon>Pleosporales</taxon>
        <taxon>Pleosporineae</taxon>
        <taxon>Cucurbitariaceae</taxon>
        <taxon>Neocucurbitaria</taxon>
    </lineage>
</organism>
<accession>A0A9W8XX68</accession>
<evidence type="ECO:0000313" key="2">
    <source>
        <dbReference type="EMBL" id="KAJ4361997.1"/>
    </source>
</evidence>
<feature type="coiled-coil region" evidence="1">
    <location>
        <begin position="198"/>
        <end position="233"/>
    </location>
</feature>
<evidence type="ECO:0000313" key="3">
    <source>
        <dbReference type="Proteomes" id="UP001140560"/>
    </source>
</evidence>
<reference evidence="2" key="1">
    <citation type="submission" date="2022-10" db="EMBL/GenBank/DDBJ databases">
        <title>Tapping the CABI collections for fungal endophytes: first genome assemblies for Collariella, Neodidymelliopsis, Ascochyta clinopodiicola, Didymella pomorum, Didymosphaeria variabile, Neocosmospora piperis and Neocucurbitaria cava.</title>
        <authorList>
            <person name="Hill R."/>
        </authorList>
    </citation>
    <scope>NUCLEOTIDE SEQUENCE</scope>
    <source>
        <strain evidence="2">IMI 356814</strain>
    </source>
</reference>
<protein>
    <submittedName>
        <fullName evidence="2">Uncharacterized protein</fullName>
    </submittedName>
</protein>
<comment type="caution">
    <text evidence="2">The sequence shown here is derived from an EMBL/GenBank/DDBJ whole genome shotgun (WGS) entry which is preliminary data.</text>
</comment>
<dbReference type="AlphaFoldDB" id="A0A9W8XX68"/>
<gene>
    <name evidence="2" type="ORF">N0V83_010938</name>
</gene>
<dbReference type="EMBL" id="JAPEUY010000022">
    <property type="protein sequence ID" value="KAJ4361997.1"/>
    <property type="molecule type" value="Genomic_DNA"/>
</dbReference>
<keyword evidence="3" id="KW-1185">Reference proteome</keyword>
<dbReference type="OrthoDB" id="3686314at2759"/>
<proteinExistence type="predicted"/>